<evidence type="ECO:0000313" key="2">
    <source>
        <dbReference type="EMBL" id="GAA0297411.1"/>
    </source>
</evidence>
<dbReference type="EMBL" id="BAAABV010000018">
    <property type="protein sequence ID" value="GAA0297411.1"/>
    <property type="molecule type" value="Genomic_DNA"/>
</dbReference>
<dbReference type="SUPFAM" id="SSF47413">
    <property type="entry name" value="lambda repressor-like DNA-binding domains"/>
    <property type="match status" value="1"/>
</dbReference>
<protein>
    <submittedName>
        <fullName evidence="2">Helix-turn-helix domain-containing protein</fullName>
    </submittedName>
</protein>
<feature type="domain" description="HTH cro/C1-type" evidence="1">
    <location>
        <begin position="47"/>
        <end position="82"/>
    </location>
</feature>
<name>A0ABN0VFY9_9ACTN</name>
<dbReference type="InterPro" id="IPR001387">
    <property type="entry name" value="Cro/C1-type_HTH"/>
</dbReference>
<comment type="caution">
    <text evidence="2">The sequence shown here is derived from an EMBL/GenBank/DDBJ whole genome shotgun (WGS) entry which is preliminary data.</text>
</comment>
<dbReference type="Gene3D" id="1.10.260.40">
    <property type="entry name" value="lambda repressor-like DNA-binding domains"/>
    <property type="match status" value="1"/>
</dbReference>
<organism evidence="2 3">
    <name type="scientific">Streptomyces polychromogenes</name>
    <dbReference type="NCBI Taxonomy" id="67342"/>
    <lineage>
        <taxon>Bacteria</taxon>
        <taxon>Bacillati</taxon>
        <taxon>Actinomycetota</taxon>
        <taxon>Actinomycetes</taxon>
        <taxon>Kitasatosporales</taxon>
        <taxon>Streptomycetaceae</taxon>
        <taxon>Streptomyces</taxon>
    </lineage>
</organism>
<sequence>MEGSATRSSLADKIDRLIRIVTPEGGPAPSYNEIARAIDEAAGERVISPSYIWKLHKGEADNPRLNHLEALAGYFAVPTEYFFNDAVADRVDEQLRLLQILKGGPIRTLALRANDLSPESLRMLGDMINRLRDLEQPDTKH</sequence>
<evidence type="ECO:0000313" key="3">
    <source>
        <dbReference type="Proteomes" id="UP001501867"/>
    </source>
</evidence>
<dbReference type="PROSITE" id="PS50943">
    <property type="entry name" value="HTH_CROC1"/>
    <property type="match status" value="1"/>
</dbReference>
<accession>A0ABN0VFY9</accession>
<gene>
    <name evidence="2" type="ORF">GCM10010302_40060</name>
</gene>
<evidence type="ECO:0000259" key="1">
    <source>
        <dbReference type="PROSITE" id="PS50943"/>
    </source>
</evidence>
<keyword evidence="3" id="KW-1185">Reference proteome</keyword>
<proteinExistence type="predicted"/>
<reference evidence="2 3" key="1">
    <citation type="journal article" date="2019" name="Int. J. Syst. Evol. Microbiol.">
        <title>The Global Catalogue of Microorganisms (GCM) 10K type strain sequencing project: providing services to taxonomists for standard genome sequencing and annotation.</title>
        <authorList>
            <consortium name="The Broad Institute Genomics Platform"/>
            <consortium name="The Broad Institute Genome Sequencing Center for Infectious Disease"/>
            <person name="Wu L."/>
            <person name="Ma J."/>
        </authorList>
    </citation>
    <scope>NUCLEOTIDE SEQUENCE [LARGE SCALE GENOMIC DNA]</scope>
    <source>
        <strain evidence="2 3">JCM 4505</strain>
    </source>
</reference>
<dbReference type="InterPro" id="IPR010982">
    <property type="entry name" value="Lambda_DNA-bd_dom_sf"/>
</dbReference>
<dbReference type="Proteomes" id="UP001501867">
    <property type="component" value="Unassembled WGS sequence"/>
</dbReference>